<accession>A0A2S7T249</accession>
<evidence type="ECO:0000256" key="1">
    <source>
        <dbReference type="SAM" id="SignalP"/>
    </source>
</evidence>
<keyword evidence="1" id="KW-0732">Signal</keyword>
<proteinExistence type="predicted"/>
<keyword evidence="3" id="KW-1185">Reference proteome</keyword>
<protein>
    <recommendedName>
        <fullName evidence="4">DUF2911 domain-containing protein</fullName>
    </recommendedName>
</protein>
<dbReference type="SUPFAM" id="SSF48452">
    <property type="entry name" value="TPR-like"/>
    <property type="match status" value="1"/>
</dbReference>
<dbReference type="InterPro" id="IPR011990">
    <property type="entry name" value="TPR-like_helical_dom_sf"/>
</dbReference>
<dbReference type="InterPro" id="IPR021314">
    <property type="entry name" value="DUF2911"/>
</dbReference>
<organism evidence="2 3">
    <name type="scientific">Flavipsychrobacter stenotrophus</name>
    <dbReference type="NCBI Taxonomy" id="2077091"/>
    <lineage>
        <taxon>Bacteria</taxon>
        <taxon>Pseudomonadati</taxon>
        <taxon>Bacteroidota</taxon>
        <taxon>Chitinophagia</taxon>
        <taxon>Chitinophagales</taxon>
        <taxon>Chitinophagaceae</taxon>
        <taxon>Flavipsychrobacter</taxon>
    </lineage>
</organism>
<dbReference type="EMBL" id="PPSL01000001">
    <property type="protein sequence ID" value="PQJ12826.1"/>
    <property type="molecule type" value="Genomic_DNA"/>
</dbReference>
<evidence type="ECO:0000313" key="2">
    <source>
        <dbReference type="EMBL" id="PQJ12826.1"/>
    </source>
</evidence>
<feature type="chain" id="PRO_5015702985" description="DUF2911 domain-containing protein" evidence="1">
    <location>
        <begin position="22"/>
        <end position="292"/>
    </location>
</feature>
<name>A0A2S7T249_9BACT</name>
<sequence length="292" mass="32968">MFMKRLLLSAMLIAATVTTFAQGGLKLPSLSPTAKVSQEFATSSIDITYSRPSMRNRKIFGDLVQYGNVWRTGANSATKVKFGEDVEIMGNKVKAGEYALYTIPGKESWEVILNTGTGNWGADGYSKETDVLRFNVKAIRMEGMCQTFTINITDLTYNTCKLELMWERTRLQIPVKALNADAIASSIDKAINHTTIPYFQVANYYNENNTNLNLASEYVTKALEQDPKAFYMWWLKARIEKKLHHNEKAIEAAKKSMETAKGSSFEAEYIHNNTKLINEIQKGEFGTDKKTY</sequence>
<feature type="signal peptide" evidence="1">
    <location>
        <begin position="1"/>
        <end position="21"/>
    </location>
</feature>
<comment type="caution">
    <text evidence="2">The sequence shown here is derived from an EMBL/GenBank/DDBJ whole genome shotgun (WGS) entry which is preliminary data.</text>
</comment>
<dbReference type="Pfam" id="PF11138">
    <property type="entry name" value="DUF2911"/>
    <property type="match status" value="1"/>
</dbReference>
<dbReference type="Proteomes" id="UP000239872">
    <property type="component" value="Unassembled WGS sequence"/>
</dbReference>
<evidence type="ECO:0008006" key="4">
    <source>
        <dbReference type="Google" id="ProtNLM"/>
    </source>
</evidence>
<dbReference type="Gene3D" id="1.25.40.10">
    <property type="entry name" value="Tetratricopeptide repeat domain"/>
    <property type="match status" value="1"/>
</dbReference>
<reference evidence="2 3" key="1">
    <citation type="submission" date="2018-01" db="EMBL/GenBank/DDBJ databases">
        <title>A novel member of the phylum Bacteroidetes isolated from glacier ice.</title>
        <authorList>
            <person name="Liu Q."/>
            <person name="Xin Y.-H."/>
        </authorList>
    </citation>
    <scope>NUCLEOTIDE SEQUENCE [LARGE SCALE GENOMIC DNA]</scope>
    <source>
        <strain evidence="2 3">RB1R16</strain>
    </source>
</reference>
<dbReference type="AlphaFoldDB" id="A0A2S7T249"/>
<gene>
    <name evidence="2" type="ORF">CJD36_003525</name>
</gene>
<evidence type="ECO:0000313" key="3">
    <source>
        <dbReference type="Proteomes" id="UP000239872"/>
    </source>
</evidence>